<evidence type="ECO:0000256" key="1">
    <source>
        <dbReference type="ARBA" id="ARBA00006247"/>
    </source>
</evidence>
<evidence type="ECO:0000256" key="6">
    <source>
        <dbReference type="SAM" id="SignalP"/>
    </source>
</evidence>
<keyword evidence="3" id="KW-0479">Metal-binding</keyword>
<feature type="domain" description="Peptidase M20 dimerisation" evidence="7">
    <location>
        <begin position="216"/>
        <end position="361"/>
    </location>
</feature>
<sequence length="464" mass="51002">MMRIPLLLALLLLPLASLQAGPAAENLAAAVRFATISHQDRNQVDEQAFLGLHAFLRETYPQTFAQLEVKVINDFSLVLVWRGSETTAKPVLFTAHMDVVPVEPGTEADWTHPAFDGVIENGVIYGRGTLDDKLGVISLLEAVERLLARSYAPARTVVFAFGHDEEVSGVQGAGEIARYLKEEGFYFDWMVDEGGMMFNDNPLVPGEQVALIGVAEKLYLTLIFRVEGEGGHSSRPPRVTTIGRLAAAVKKVEDNPFPARIVPPIDAMLERMAPHVDFPQSFLFNNLWLSDWLIARIMESNPTTAAFVQTTTALTMFNAGVKENVIPQMAEARINFRLLPGDSAEMVIERVTELVDDPAVKITRAANTARQAPVAQIDGPGFVQVSRAVEAVYPNTLVLPYMLPATTDVRHYLDLADNHYRFHGALIGMEQGAQIHGTDEQLSVASFEKTVDIAVQMIQMGTQP</sequence>
<dbReference type="EMBL" id="SHNN01000004">
    <property type="protein sequence ID" value="MCX2982630.1"/>
    <property type="molecule type" value="Genomic_DNA"/>
</dbReference>
<dbReference type="PANTHER" id="PTHR45962">
    <property type="entry name" value="N-FATTY-ACYL-AMINO ACID SYNTHASE/HYDROLASE PM20D1"/>
    <property type="match status" value="1"/>
</dbReference>
<keyword evidence="5" id="KW-0862">Zinc</keyword>
<organism evidence="8 9">
    <name type="scientific">Candidatus Litorirhabdus singularis</name>
    <dbReference type="NCBI Taxonomy" id="2518993"/>
    <lineage>
        <taxon>Bacteria</taxon>
        <taxon>Pseudomonadati</taxon>
        <taxon>Pseudomonadota</taxon>
        <taxon>Gammaproteobacteria</taxon>
        <taxon>Cellvibrionales</taxon>
        <taxon>Halieaceae</taxon>
        <taxon>Candidatus Litorirhabdus</taxon>
    </lineage>
</organism>
<comment type="caution">
    <text evidence="8">The sequence shown here is derived from an EMBL/GenBank/DDBJ whole genome shotgun (WGS) entry which is preliminary data.</text>
</comment>
<proteinExistence type="inferred from homology"/>
<keyword evidence="9" id="KW-1185">Reference proteome</keyword>
<dbReference type="InterPro" id="IPR036264">
    <property type="entry name" value="Bact_exopeptidase_dim_dom"/>
</dbReference>
<feature type="signal peptide" evidence="6">
    <location>
        <begin position="1"/>
        <end position="20"/>
    </location>
</feature>
<dbReference type="SUPFAM" id="SSF55031">
    <property type="entry name" value="Bacterial exopeptidase dimerisation domain"/>
    <property type="match status" value="1"/>
</dbReference>
<keyword evidence="2" id="KW-0645">Protease</keyword>
<evidence type="ECO:0000259" key="7">
    <source>
        <dbReference type="Pfam" id="PF07687"/>
    </source>
</evidence>
<protein>
    <submittedName>
        <fullName evidence="8">M20/M25/M40 family metallo-hydrolase</fullName>
    </submittedName>
</protein>
<evidence type="ECO:0000256" key="4">
    <source>
        <dbReference type="ARBA" id="ARBA00022801"/>
    </source>
</evidence>
<dbReference type="PROSITE" id="PS00758">
    <property type="entry name" value="ARGE_DAPE_CPG2_1"/>
    <property type="match status" value="1"/>
</dbReference>
<dbReference type="Gene3D" id="1.10.150.900">
    <property type="match status" value="1"/>
</dbReference>
<dbReference type="Gene3D" id="3.40.630.10">
    <property type="entry name" value="Zn peptidases"/>
    <property type="match status" value="1"/>
</dbReference>
<keyword evidence="6" id="KW-0732">Signal</keyword>
<dbReference type="Gene3D" id="3.30.70.360">
    <property type="match status" value="1"/>
</dbReference>
<dbReference type="Pfam" id="PF07687">
    <property type="entry name" value="M20_dimer"/>
    <property type="match status" value="1"/>
</dbReference>
<gene>
    <name evidence="8" type="ORF">EYC98_17350</name>
</gene>
<dbReference type="PANTHER" id="PTHR45962:SF1">
    <property type="entry name" value="N-FATTY-ACYL-AMINO ACID SYNTHASE_HYDROLASE PM20D1"/>
    <property type="match status" value="1"/>
</dbReference>
<evidence type="ECO:0000313" key="9">
    <source>
        <dbReference type="Proteomes" id="UP001143362"/>
    </source>
</evidence>
<evidence type="ECO:0000313" key="8">
    <source>
        <dbReference type="EMBL" id="MCX2982630.1"/>
    </source>
</evidence>
<evidence type="ECO:0000256" key="3">
    <source>
        <dbReference type="ARBA" id="ARBA00022723"/>
    </source>
</evidence>
<dbReference type="InterPro" id="IPR002933">
    <property type="entry name" value="Peptidase_M20"/>
</dbReference>
<dbReference type="Proteomes" id="UP001143362">
    <property type="component" value="Unassembled WGS sequence"/>
</dbReference>
<dbReference type="Pfam" id="PF01546">
    <property type="entry name" value="Peptidase_M20"/>
    <property type="match status" value="1"/>
</dbReference>
<evidence type="ECO:0000256" key="2">
    <source>
        <dbReference type="ARBA" id="ARBA00022670"/>
    </source>
</evidence>
<dbReference type="SUPFAM" id="SSF53187">
    <property type="entry name" value="Zn-dependent exopeptidases"/>
    <property type="match status" value="1"/>
</dbReference>
<reference evidence="8" key="1">
    <citation type="submission" date="2019-02" db="EMBL/GenBank/DDBJ databases">
        <authorList>
            <person name="Li S.-H."/>
        </authorList>
    </citation>
    <scope>NUCLEOTIDE SEQUENCE</scope>
    <source>
        <strain evidence="8">IMCC14734</strain>
    </source>
</reference>
<dbReference type="InterPro" id="IPR001261">
    <property type="entry name" value="ArgE/DapE_CS"/>
</dbReference>
<name>A0ABT3TJY3_9GAMM</name>
<comment type="similarity">
    <text evidence="1">Belongs to the peptidase M20A family.</text>
</comment>
<dbReference type="InterPro" id="IPR011650">
    <property type="entry name" value="Peptidase_M20_dimer"/>
</dbReference>
<evidence type="ECO:0000256" key="5">
    <source>
        <dbReference type="ARBA" id="ARBA00022833"/>
    </source>
</evidence>
<dbReference type="RefSeq" id="WP_279246663.1">
    <property type="nucleotide sequence ID" value="NZ_SHNN01000004.1"/>
</dbReference>
<dbReference type="InterPro" id="IPR047177">
    <property type="entry name" value="Pept_M20A"/>
</dbReference>
<feature type="chain" id="PRO_5045642759" evidence="6">
    <location>
        <begin position="21"/>
        <end position="464"/>
    </location>
</feature>
<keyword evidence="4" id="KW-0378">Hydrolase</keyword>
<accession>A0ABT3TJY3</accession>